<accession>A0A4Y8WHV6</accession>
<organism evidence="7 8">
    <name type="scientific">Vibrio ouci</name>
    <dbReference type="NCBI Taxonomy" id="2499078"/>
    <lineage>
        <taxon>Bacteria</taxon>
        <taxon>Pseudomonadati</taxon>
        <taxon>Pseudomonadota</taxon>
        <taxon>Gammaproteobacteria</taxon>
        <taxon>Vibrionales</taxon>
        <taxon>Vibrionaceae</taxon>
        <taxon>Vibrio</taxon>
    </lineage>
</organism>
<dbReference type="OrthoDB" id="5592477at2"/>
<comment type="similarity">
    <text evidence="2">Belongs to the TMEM86 family.</text>
</comment>
<evidence type="ECO:0000313" key="8">
    <source>
        <dbReference type="Proteomes" id="UP000297753"/>
    </source>
</evidence>
<evidence type="ECO:0000256" key="4">
    <source>
        <dbReference type="ARBA" id="ARBA00022989"/>
    </source>
</evidence>
<dbReference type="Pfam" id="PF07947">
    <property type="entry name" value="YhhN"/>
    <property type="match status" value="1"/>
</dbReference>
<dbReference type="RefSeq" id="WP_134834723.1">
    <property type="nucleotide sequence ID" value="NZ_SATR01000006.1"/>
</dbReference>
<dbReference type="InterPro" id="IPR012506">
    <property type="entry name" value="TMEM86B-like"/>
</dbReference>
<keyword evidence="3 6" id="KW-0812">Transmembrane</keyword>
<evidence type="ECO:0000256" key="1">
    <source>
        <dbReference type="ARBA" id="ARBA00004141"/>
    </source>
</evidence>
<feature type="transmembrane region" description="Helical" evidence="6">
    <location>
        <begin position="75"/>
        <end position="94"/>
    </location>
</feature>
<comment type="caution">
    <text evidence="7">The sequence shown here is derived from an EMBL/GenBank/DDBJ whole genome shotgun (WGS) entry which is preliminary data.</text>
</comment>
<keyword evidence="4 6" id="KW-1133">Transmembrane helix</keyword>
<feature type="transmembrane region" description="Helical" evidence="6">
    <location>
        <begin position="100"/>
        <end position="119"/>
    </location>
</feature>
<reference evidence="7 8" key="1">
    <citation type="submission" date="2019-01" db="EMBL/GenBank/DDBJ databases">
        <title>Vibrio BEI176 sp. nov, a marine bacterium isolated from China: eastern marignal seas.</title>
        <authorList>
            <person name="Li B."/>
        </authorList>
    </citation>
    <scope>NUCLEOTIDE SEQUENCE [LARGE SCALE GENOMIC DNA]</scope>
    <source>
        <strain evidence="7 8">BEI176</strain>
    </source>
</reference>
<feature type="transmembrane region" description="Helical" evidence="6">
    <location>
        <begin position="187"/>
        <end position="205"/>
    </location>
</feature>
<name>A0A4Y8WHV6_9VIBR</name>
<evidence type="ECO:0000313" key="7">
    <source>
        <dbReference type="EMBL" id="TFH92522.1"/>
    </source>
</evidence>
<protein>
    <submittedName>
        <fullName evidence="7">Lysoplasmalogenase</fullName>
    </submittedName>
</protein>
<feature type="transmembrane region" description="Helical" evidence="6">
    <location>
        <begin position="23"/>
        <end position="42"/>
    </location>
</feature>
<dbReference type="GO" id="GO:0016787">
    <property type="term" value="F:hydrolase activity"/>
    <property type="evidence" value="ECO:0007669"/>
    <property type="project" value="TreeGrafter"/>
</dbReference>
<feature type="transmembrane region" description="Helical" evidence="6">
    <location>
        <begin position="156"/>
        <end position="175"/>
    </location>
</feature>
<keyword evidence="8" id="KW-1185">Reference proteome</keyword>
<feature type="transmembrane region" description="Helical" evidence="6">
    <location>
        <begin position="131"/>
        <end position="150"/>
    </location>
</feature>
<dbReference type="PANTHER" id="PTHR31885:SF6">
    <property type="entry name" value="GH04784P"/>
    <property type="match status" value="1"/>
</dbReference>
<dbReference type="EMBL" id="SATR01000006">
    <property type="protein sequence ID" value="TFH92522.1"/>
    <property type="molecule type" value="Genomic_DNA"/>
</dbReference>
<evidence type="ECO:0000256" key="2">
    <source>
        <dbReference type="ARBA" id="ARBA00007375"/>
    </source>
</evidence>
<proteinExistence type="inferred from homology"/>
<evidence type="ECO:0000256" key="6">
    <source>
        <dbReference type="SAM" id="Phobius"/>
    </source>
</evidence>
<dbReference type="Proteomes" id="UP000297753">
    <property type="component" value="Unassembled WGS sequence"/>
</dbReference>
<feature type="transmembrane region" description="Helical" evidence="6">
    <location>
        <begin position="48"/>
        <end position="68"/>
    </location>
</feature>
<keyword evidence="5 6" id="KW-0472">Membrane</keyword>
<evidence type="ECO:0000256" key="5">
    <source>
        <dbReference type="ARBA" id="ARBA00023136"/>
    </source>
</evidence>
<dbReference type="PANTHER" id="PTHR31885">
    <property type="entry name" value="GH04784P"/>
    <property type="match status" value="1"/>
</dbReference>
<comment type="subcellular location">
    <subcellularLocation>
        <location evidence="1">Membrane</location>
        <topology evidence="1">Multi-pass membrane protein</topology>
    </subcellularLocation>
</comment>
<gene>
    <name evidence="7" type="ORF">ELS82_06325</name>
</gene>
<evidence type="ECO:0000256" key="3">
    <source>
        <dbReference type="ARBA" id="ARBA00022692"/>
    </source>
</evidence>
<sequence length="206" mass="22862">MWIAICLICFVHIWSIDRKNRTIFYLTKATPILMMAYLVFSFEGHTNQTYALLIGAGLLLSSIGDLFLMHPKDKFIQGLSAFFLAHIVYTAAFFNETTSFNYTTLSLLLAIGVIVYLFLLPTLGEMKVPVAVYSIAILLMAWGAIELWSASPYISAAYGALGAIVFIASDLVLAIDRFRSSSAFSRHVIMITYYTAQALLTLSVLS</sequence>
<dbReference type="GO" id="GO:0016020">
    <property type="term" value="C:membrane"/>
    <property type="evidence" value="ECO:0007669"/>
    <property type="project" value="UniProtKB-SubCell"/>
</dbReference>
<dbReference type="AlphaFoldDB" id="A0A4Y8WHV6"/>